<reference evidence="5" key="1">
    <citation type="journal article" date="2019" name="Int. J. Syst. Evol. Microbiol.">
        <title>The Global Catalogue of Microorganisms (GCM) 10K type strain sequencing project: providing services to taxonomists for standard genome sequencing and annotation.</title>
        <authorList>
            <consortium name="The Broad Institute Genomics Platform"/>
            <consortium name="The Broad Institute Genome Sequencing Center for Infectious Disease"/>
            <person name="Wu L."/>
            <person name="Ma J."/>
        </authorList>
    </citation>
    <scope>NUCLEOTIDE SEQUENCE [LARGE SCALE GENOMIC DNA]</scope>
    <source>
        <strain evidence="5">CGMCC 1.7656</strain>
    </source>
</reference>
<dbReference type="Gene3D" id="3.40.710.10">
    <property type="entry name" value="DD-peptidase/beta-lactamase superfamily"/>
    <property type="match status" value="2"/>
</dbReference>
<accession>A0ABQ2NKZ8</accession>
<evidence type="ECO:0000313" key="4">
    <source>
        <dbReference type="EMBL" id="GGP05965.1"/>
    </source>
</evidence>
<evidence type="ECO:0000256" key="3">
    <source>
        <dbReference type="SAM" id="SignalP"/>
    </source>
</evidence>
<gene>
    <name evidence="4" type="primary">dacB</name>
    <name evidence="4" type="ORF">GCM10010992_24300</name>
</gene>
<evidence type="ECO:0000256" key="1">
    <source>
        <dbReference type="ARBA" id="ARBA00006096"/>
    </source>
</evidence>
<sequence>MKRLNKFFVTSALAFCGLVLAQVPSVPSDINSDKNAEAVPVEKVALSPKEQIEENVKRMKNDPVLKTANWGFVVYDTHKKQVITEYNSDTPLVPASTTKLLSTDASMALLGGKFRWITQLEYSGEITPEGTLNGDLFIIGSGDPSIGSGKAGAASTAQIAADYLDKIKEAGIKKITGNIIVQTAVYQDVRLELPEKIVWIEHNNYYLPVGNTSTVDPKAEKIAVKAKSVFDTSKRYFYQSPFTHKMAFTEKFDANSLVTSIPAAPALLGNTLRAKLIASKIPISGKVVTRVTDPNPEPREFLAKYSSPTMVDIIYYTNQHSDNALAEALLKTVGFYKTGNVSLESGRETIVRHLEDKKYDFDGLTLIDGSGLSRGNKVKPISQVKFLAAVMKEKYYDDFLKSLPIAGETGTLRRMFKTSDNHGQIFAKTGTLNGVKCLAGYIKTKSGKVLTFSLLINGYRGSVEQVKSKMEYILEPVVNL</sequence>
<evidence type="ECO:0000313" key="5">
    <source>
        <dbReference type="Proteomes" id="UP000620064"/>
    </source>
</evidence>
<protein>
    <submittedName>
        <fullName evidence="4">Peptidase S13</fullName>
    </submittedName>
</protein>
<comment type="caution">
    <text evidence="4">The sequence shown here is derived from an EMBL/GenBank/DDBJ whole genome shotgun (WGS) entry which is preliminary data.</text>
</comment>
<keyword evidence="5" id="KW-1185">Reference proteome</keyword>
<dbReference type="EMBL" id="BMLV01000006">
    <property type="protein sequence ID" value="GGP05965.1"/>
    <property type="molecule type" value="Genomic_DNA"/>
</dbReference>
<organism evidence="4 5">
    <name type="scientific">Cloacibacterium rupense</name>
    <dbReference type="NCBI Taxonomy" id="517423"/>
    <lineage>
        <taxon>Bacteria</taxon>
        <taxon>Pseudomonadati</taxon>
        <taxon>Bacteroidota</taxon>
        <taxon>Flavobacteriia</taxon>
        <taxon>Flavobacteriales</taxon>
        <taxon>Weeksellaceae</taxon>
    </lineage>
</organism>
<keyword evidence="3" id="KW-0732">Signal</keyword>
<dbReference type="Pfam" id="PF02113">
    <property type="entry name" value="Peptidase_S13"/>
    <property type="match status" value="2"/>
</dbReference>
<comment type="similarity">
    <text evidence="1">Belongs to the peptidase S13 family.</text>
</comment>
<dbReference type="RefSeq" id="WP_188618404.1">
    <property type="nucleotide sequence ID" value="NZ_BMLV01000006.1"/>
</dbReference>
<keyword evidence="2" id="KW-0378">Hydrolase</keyword>
<dbReference type="NCBIfam" id="TIGR00666">
    <property type="entry name" value="PBP4"/>
    <property type="match status" value="1"/>
</dbReference>
<evidence type="ECO:0000256" key="2">
    <source>
        <dbReference type="ARBA" id="ARBA00022801"/>
    </source>
</evidence>
<feature type="signal peptide" evidence="3">
    <location>
        <begin position="1"/>
        <end position="21"/>
    </location>
</feature>
<dbReference type="SUPFAM" id="SSF56601">
    <property type="entry name" value="beta-lactamase/transpeptidase-like"/>
    <property type="match status" value="1"/>
</dbReference>
<dbReference type="PANTHER" id="PTHR30023:SF0">
    <property type="entry name" value="PENICILLIN-SENSITIVE CARBOXYPEPTIDASE A"/>
    <property type="match status" value="1"/>
</dbReference>
<dbReference type="PANTHER" id="PTHR30023">
    <property type="entry name" value="D-ALANYL-D-ALANINE CARBOXYPEPTIDASE"/>
    <property type="match status" value="1"/>
</dbReference>
<dbReference type="PRINTS" id="PR00922">
    <property type="entry name" value="DADACBPTASE3"/>
</dbReference>
<dbReference type="InterPro" id="IPR012338">
    <property type="entry name" value="Beta-lactam/transpept-like"/>
</dbReference>
<dbReference type="Gene3D" id="3.50.80.20">
    <property type="entry name" value="D-Ala-D-Ala carboxypeptidase C, peptidase S13"/>
    <property type="match status" value="1"/>
</dbReference>
<feature type="chain" id="PRO_5047167944" evidence="3">
    <location>
        <begin position="22"/>
        <end position="480"/>
    </location>
</feature>
<dbReference type="InterPro" id="IPR000667">
    <property type="entry name" value="Peptidase_S13"/>
</dbReference>
<name>A0ABQ2NKZ8_9FLAO</name>
<proteinExistence type="inferred from homology"/>
<dbReference type="Proteomes" id="UP000620064">
    <property type="component" value="Unassembled WGS sequence"/>
</dbReference>